<evidence type="ECO:0000256" key="1">
    <source>
        <dbReference type="ARBA" id="ARBA00023015"/>
    </source>
</evidence>
<dbReference type="InterPro" id="IPR018356">
    <property type="entry name" value="Tscrpt_reg_HTH_DeoR_CS"/>
</dbReference>
<evidence type="ECO:0000259" key="4">
    <source>
        <dbReference type="PROSITE" id="PS51000"/>
    </source>
</evidence>
<gene>
    <name evidence="5" type="primary">glpR_2</name>
    <name evidence="5" type="ORF">Dsi01nite_065020</name>
</gene>
<dbReference type="Pfam" id="PF00455">
    <property type="entry name" value="DeoRC"/>
    <property type="match status" value="1"/>
</dbReference>
<dbReference type="SMART" id="SM00420">
    <property type="entry name" value="HTH_DEOR"/>
    <property type="match status" value="1"/>
</dbReference>
<evidence type="ECO:0000313" key="6">
    <source>
        <dbReference type="Proteomes" id="UP000660611"/>
    </source>
</evidence>
<dbReference type="InterPro" id="IPR050313">
    <property type="entry name" value="Carb_Metab_HTH_regulators"/>
</dbReference>
<dbReference type="PRINTS" id="PR00037">
    <property type="entry name" value="HTHLACR"/>
</dbReference>
<dbReference type="GO" id="GO:0003677">
    <property type="term" value="F:DNA binding"/>
    <property type="evidence" value="ECO:0007669"/>
    <property type="project" value="UniProtKB-KW"/>
</dbReference>
<keyword evidence="3" id="KW-0804">Transcription</keyword>
<accession>A0A919UDZ1</accession>
<reference evidence="5" key="1">
    <citation type="submission" date="2021-01" db="EMBL/GenBank/DDBJ databases">
        <title>Whole genome shotgun sequence of Dactylosporangium siamense NBRC 106093.</title>
        <authorList>
            <person name="Komaki H."/>
            <person name="Tamura T."/>
        </authorList>
    </citation>
    <scope>NUCLEOTIDE SEQUENCE</scope>
    <source>
        <strain evidence="5">NBRC 106093</strain>
    </source>
</reference>
<organism evidence="5 6">
    <name type="scientific">Dactylosporangium siamense</name>
    <dbReference type="NCBI Taxonomy" id="685454"/>
    <lineage>
        <taxon>Bacteria</taxon>
        <taxon>Bacillati</taxon>
        <taxon>Actinomycetota</taxon>
        <taxon>Actinomycetes</taxon>
        <taxon>Micromonosporales</taxon>
        <taxon>Micromonosporaceae</taxon>
        <taxon>Dactylosporangium</taxon>
    </lineage>
</organism>
<protein>
    <submittedName>
        <fullName evidence="5">DeoR family transcriptional regulator</fullName>
    </submittedName>
</protein>
<dbReference type="InterPro" id="IPR036390">
    <property type="entry name" value="WH_DNA-bd_sf"/>
</dbReference>
<dbReference type="InterPro" id="IPR036388">
    <property type="entry name" value="WH-like_DNA-bd_sf"/>
</dbReference>
<dbReference type="GO" id="GO:0003700">
    <property type="term" value="F:DNA-binding transcription factor activity"/>
    <property type="evidence" value="ECO:0007669"/>
    <property type="project" value="InterPro"/>
</dbReference>
<dbReference type="PANTHER" id="PTHR30363:SF44">
    <property type="entry name" value="AGA OPERON TRANSCRIPTIONAL REPRESSOR-RELATED"/>
    <property type="match status" value="1"/>
</dbReference>
<feature type="domain" description="HTH deoR-type" evidence="4">
    <location>
        <begin position="3"/>
        <end position="58"/>
    </location>
</feature>
<dbReference type="SUPFAM" id="SSF46785">
    <property type="entry name" value="Winged helix' DNA-binding domain"/>
    <property type="match status" value="1"/>
</dbReference>
<dbReference type="PANTHER" id="PTHR30363">
    <property type="entry name" value="HTH-TYPE TRANSCRIPTIONAL REGULATOR SRLR-RELATED"/>
    <property type="match status" value="1"/>
</dbReference>
<dbReference type="Gene3D" id="3.40.50.1360">
    <property type="match status" value="1"/>
</dbReference>
<keyword evidence="6" id="KW-1185">Reference proteome</keyword>
<keyword evidence="1" id="KW-0805">Transcription regulation</keyword>
<dbReference type="EMBL" id="BONQ01000105">
    <property type="protein sequence ID" value="GIG48461.1"/>
    <property type="molecule type" value="Genomic_DNA"/>
</dbReference>
<evidence type="ECO:0000313" key="5">
    <source>
        <dbReference type="EMBL" id="GIG48461.1"/>
    </source>
</evidence>
<dbReference type="SMART" id="SM01134">
    <property type="entry name" value="DeoRC"/>
    <property type="match status" value="1"/>
</dbReference>
<dbReference type="InterPro" id="IPR001034">
    <property type="entry name" value="DeoR_HTH"/>
</dbReference>
<sequence length="252" mass="25526">MLSQQRQAIILDLVHRDGGVRLRDLMRRLGVSDMTVRRDLADLAGQGLVEKVHGGAILPVGATAAGPQAGVVAAIAQHALDLVEPGAAIALSDGPLTAALAEALADQPATTIVTNSLRVAGILHAGAARHTVILLGGVREASGALVGPVAETAAGRLNVDALFLDAHGMTVRTGFTAGSLAAAGVDRRLVASARRLVVLADHSRWGVTGIATVAGLDEADVVITDDRLTDDAYVALTDHAGRLVIAATGPGG</sequence>
<keyword evidence="2" id="KW-0238">DNA-binding</keyword>
<evidence type="ECO:0000256" key="3">
    <source>
        <dbReference type="ARBA" id="ARBA00023163"/>
    </source>
</evidence>
<dbReference type="PROSITE" id="PS51000">
    <property type="entry name" value="HTH_DEOR_2"/>
    <property type="match status" value="1"/>
</dbReference>
<evidence type="ECO:0000256" key="2">
    <source>
        <dbReference type="ARBA" id="ARBA00023125"/>
    </source>
</evidence>
<dbReference type="PROSITE" id="PS00894">
    <property type="entry name" value="HTH_DEOR_1"/>
    <property type="match status" value="1"/>
</dbReference>
<proteinExistence type="predicted"/>
<dbReference type="InterPro" id="IPR037171">
    <property type="entry name" value="NagB/RpiA_transferase-like"/>
</dbReference>
<dbReference type="SUPFAM" id="SSF100950">
    <property type="entry name" value="NagB/RpiA/CoA transferase-like"/>
    <property type="match status" value="1"/>
</dbReference>
<dbReference type="RefSeq" id="WP_203850172.1">
    <property type="nucleotide sequence ID" value="NZ_BAAAVW010000003.1"/>
</dbReference>
<dbReference type="InterPro" id="IPR014036">
    <property type="entry name" value="DeoR-like_C"/>
</dbReference>
<dbReference type="AlphaFoldDB" id="A0A919UDZ1"/>
<name>A0A919UDZ1_9ACTN</name>
<comment type="caution">
    <text evidence="5">The sequence shown here is derived from an EMBL/GenBank/DDBJ whole genome shotgun (WGS) entry which is preliminary data.</text>
</comment>
<dbReference type="Gene3D" id="1.10.10.10">
    <property type="entry name" value="Winged helix-like DNA-binding domain superfamily/Winged helix DNA-binding domain"/>
    <property type="match status" value="1"/>
</dbReference>
<dbReference type="Pfam" id="PF08220">
    <property type="entry name" value="HTH_DeoR"/>
    <property type="match status" value="1"/>
</dbReference>
<dbReference type="Proteomes" id="UP000660611">
    <property type="component" value="Unassembled WGS sequence"/>
</dbReference>